<comment type="caution">
    <text evidence="2">The sequence shown here is derived from an EMBL/GenBank/DDBJ whole genome shotgun (WGS) entry which is preliminary data.</text>
</comment>
<evidence type="ECO:0000313" key="2">
    <source>
        <dbReference type="EMBL" id="MCS3918594.1"/>
    </source>
</evidence>
<organism evidence="2 3">
    <name type="scientific">Candidatus Fervidibacter sacchari</name>
    <dbReference type="NCBI Taxonomy" id="1448929"/>
    <lineage>
        <taxon>Bacteria</taxon>
        <taxon>Candidatus Fervidibacterota</taxon>
        <taxon>Candidatus Fervidibacter</taxon>
    </lineage>
</organism>
<dbReference type="RefSeq" id="WP_259094574.1">
    <property type="nucleotide sequence ID" value="NZ_CP130454.1"/>
</dbReference>
<keyword evidence="3" id="KW-1185">Reference proteome</keyword>
<evidence type="ECO:0000313" key="3">
    <source>
        <dbReference type="Proteomes" id="UP001204798"/>
    </source>
</evidence>
<proteinExistence type="predicted"/>
<dbReference type="EMBL" id="JANUCP010000002">
    <property type="protein sequence ID" value="MCS3918594.1"/>
    <property type="molecule type" value="Genomic_DNA"/>
</dbReference>
<dbReference type="Proteomes" id="UP001204798">
    <property type="component" value="Unassembled WGS sequence"/>
</dbReference>
<protein>
    <recommendedName>
        <fullName evidence="4">DUF1573 domain-containing protein</fullName>
    </recommendedName>
</protein>
<keyword evidence="1" id="KW-0812">Transmembrane</keyword>
<evidence type="ECO:0000256" key="1">
    <source>
        <dbReference type="SAM" id="Phobius"/>
    </source>
</evidence>
<sequence length="156" mass="17821">MRKSIALMNDVVIAVSERGKHLLPLVLIAAGSIWLSALAFQWTISLGVVWVLGDDYDFSKVPQGKVIEHRVWLFNPHTYPIHLQFETGCGCTVIAKDGADLLGLRLEPFGWHTILEPKQHLQVVWIKVRESDKIRESDKVYLQPIWLRFSLYSSGR</sequence>
<feature type="transmembrane region" description="Helical" evidence="1">
    <location>
        <begin position="21"/>
        <end position="52"/>
    </location>
</feature>
<reference evidence="2 3" key="1">
    <citation type="submission" date="2022-08" db="EMBL/GenBank/DDBJ databases">
        <title>Bacterial and archaeal communities from various locations to study Microbial Dark Matter (Phase II).</title>
        <authorList>
            <person name="Stepanauskas R."/>
        </authorList>
    </citation>
    <scope>NUCLEOTIDE SEQUENCE [LARGE SCALE GENOMIC DNA]</scope>
    <source>
        <strain evidence="2 3">PD1</strain>
    </source>
</reference>
<evidence type="ECO:0008006" key="4">
    <source>
        <dbReference type="Google" id="ProtNLM"/>
    </source>
</evidence>
<name>A0ABT2ELP1_9BACT</name>
<gene>
    <name evidence="2" type="ORF">M2350_000994</name>
</gene>
<keyword evidence="1" id="KW-1133">Transmembrane helix</keyword>
<accession>A0ABT2ELP1</accession>
<keyword evidence="1" id="KW-0472">Membrane</keyword>